<gene>
    <name evidence="10" type="ORF">JCM17846_31210</name>
</gene>
<evidence type="ECO:0000313" key="11">
    <source>
        <dbReference type="Proteomes" id="UP000324996"/>
    </source>
</evidence>
<dbReference type="SUPFAM" id="SSF52743">
    <property type="entry name" value="Subtilisin-like"/>
    <property type="match status" value="1"/>
</dbReference>
<protein>
    <recommendedName>
        <fullName evidence="9">Peptidase S8/S53 domain-containing protein</fullName>
    </recommendedName>
</protein>
<dbReference type="PANTHER" id="PTHR43806:SF11">
    <property type="entry name" value="CEREVISIN-RELATED"/>
    <property type="match status" value="1"/>
</dbReference>
<sequence length="746" mass="78354">MENFDTAEFRRSNGLSNINALAAFDAGGTGEGVIVGVIDTGIDREHPEFAGAISELSADVTLDRDTPTFDDSDGHGTIVSGIIAARRNDTGTLGVAFQSTILALRADDPGSCETEDGCSFFDRDIARGINQAVRDGARVINISLGGEGFGFSVLQAVRNAAANDVMVVISAGNDSEIDPSGFAFLADDPLTRDHVLVVGATNQFNALADFSNRAGQLAEFFLVAPGEDILAPFPQEQCEAGPGNCFARASGTSFAAPHVAGAVALLAQMFPNLSAAEIGQILRETALDLGATGVDGEFGNGLIDLAAALQPVGTTSIPTNATASRMLPTDGSAMTSSAAFGDAFSAARALDGVLMIDGFRRSFRLDLSQSIERAPAALALQSLVDRPRHLPGGDLAVGDVARFSFSAYDDRFAQARAALSPRAAALESPARPVAFLSGQINEKTRASLAYGLSPARVIKSGQGPDPAEDFALSARIDTPFLASAADQRTVAIHQRLSGMLSFDLAFVEGDGPDGNGGQSLSLDRLALDRRIDDPSGHRLALAQINLRFGGALIAVQAGTQAENGSFLGTQSEGAFALGTGANSQFLALDGRYAFSDRFEIFGRYLMGSSSLDQQGSGQQTSLGGSLFSGIDKVRTDSFAFGLRHAGLFHKGDRAGFAVIQPLRVRGGTASLRVPVARDFDQDIFLFEDRSLSLAPTGREIDLEFSYGLSLDHQTRIETSLVQQFEAGHVDQGASITSVLLRLHTRF</sequence>
<proteinExistence type="inferred from homology"/>
<evidence type="ECO:0000256" key="3">
    <source>
        <dbReference type="ARBA" id="ARBA00022729"/>
    </source>
</evidence>
<feature type="active site" description="Charge relay system" evidence="6 7">
    <location>
        <position position="39"/>
    </location>
</feature>
<dbReference type="InterPro" id="IPR023828">
    <property type="entry name" value="Peptidase_S8_Ser-AS"/>
</dbReference>
<evidence type="ECO:0000256" key="8">
    <source>
        <dbReference type="RuleBase" id="RU003355"/>
    </source>
</evidence>
<evidence type="ECO:0000259" key="9">
    <source>
        <dbReference type="Pfam" id="PF00082"/>
    </source>
</evidence>
<keyword evidence="11" id="KW-1185">Reference proteome</keyword>
<evidence type="ECO:0000313" key="10">
    <source>
        <dbReference type="EMBL" id="GER05439.1"/>
    </source>
</evidence>
<dbReference type="PROSITE" id="PS00138">
    <property type="entry name" value="SUBTILASE_SER"/>
    <property type="match status" value="1"/>
</dbReference>
<feature type="active site" description="Charge relay system" evidence="6 7">
    <location>
        <position position="253"/>
    </location>
</feature>
<keyword evidence="5 7" id="KW-0720">Serine protease</keyword>
<comment type="similarity">
    <text evidence="1 7 8">Belongs to the peptidase S8 family.</text>
</comment>
<dbReference type="PRINTS" id="PR00723">
    <property type="entry name" value="SUBTILISIN"/>
</dbReference>
<dbReference type="PROSITE" id="PS00137">
    <property type="entry name" value="SUBTILASE_HIS"/>
    <property type="match status" value="1"/>
</dbReference>
<feature type="active site" description="Charge relay system" evidence="6 7">
    <location>
        <position position="75"/>
    </location>
</feature>
<keyword evidence="3" id="KW-0732">Signal</keyword>
<dbReference type="Proteomes" id="UP000324996">
    <property type="component" value="Unassembled WGS sequence"/>
</dbReference>
<dbReference type="GO" id="GO:0004252">
    <property type="term" value="F:serine-type endopeptidase activity"/>
    <property type="evidence" value="ECO:0007669"/>
    <property type="project" value="UniProtKB-UniRule"/>
</dbReference>
<name>A0A5A7NEF3_9PROT</name>
<dbReference type="Gene3D" id="3.40.50.200">
    <property type="entry name" value="Peptidase S8/S53 domain"/>
    <property type="match status" value="1"/>
</dbReference>
<dbReference type="InterPro" id="IPR050131">
    <property type="entry name" value="Peptidase_S8_subtilisin-like"/>
</dbReference>
<keyword evidence="2 7" id="KW-0645">Protease</keyword>
<organism evidence="10 11">
    <name type="scientific">Iodidimonas nitroreducens</name>
    <dbReference type="NCBI Taxonomy" id="1236968"/>
    <lineage>
        <taxon>Bacteria</taxon>
        <taxon>Pseudomonadati</taxon>
        <taxon>Pseudomonadota</taxon>
        <taxon>Alphaproteobacteria</taxon>
        <taxon>Iodidimonadales</taxon>
        <taxon>Iodidimonadaceae</taxon>
        <taxon>Iodidimonas</taxon>
    </lineage>
</organism>
<dbReference type="CDD" id="cd04848">
    <property type="entry name" value="Peptidases_S8_Autotransporter_serine_protease_like"/>
    <property type="match status" value="1"/>
</dbReference>
<dbReference type="InterPro" id="IPR000209">
    <property type="entry name" value="Peptidase_S8/S53_dom"/>
</dbReference>
<evidence type="ECO:0000256" key="7">
    <source>
        <dbReference type="PROSITE-ProRule" id="PRU01240"/>
    </source>
</evidence>
<reference evidence="10 11" key="1">
    <citation type="submission" date="2019-09" db="EMBL/GenBank/DDBJ databases">
        <title>NBRP : Genome information of microbial organism related human and environment.</title>
        <authorList>
            <person name="Hattori M."/>
            <person name="Oshima K."/>
            <person name="Inaba H."/>
            <person name="Suda W."/>
            <person name="Sakamoto M."/>
            <person name="Iino T."/>
            <person name="Kitahara M."/>
            <person name="Oshida Y."/>
            <person name="Iida T."/>
            <person name="Kudo T."/>
            <person name="Itoh T."/>
            <person name="Ohkuma M."/>
        </authorList>
    </citation>
    <scope>NUCLEOTIDE SEQUENCE [LARGE SCALE GENOMIC DNA]</scope>
    <source>
        <strain evidence="10 11">Q-1</strain>
    </source>
</reference>
<dbReference type="InterPro" id="IPR034061">
    <property type="entry name" value="Peptidases_S8_Autotransporter"/>
</dbReference>
<keyword evidence="4 7" id="KW-0378">Hydrolase</keyword>
<evidence type="ECO:0000256" key="4">
    <source>
        <dbReference type="ARBA" id="ARBA00022801"/>
    </source>
</evidence>
<evidence type="ECO:0000256" key="6">
    <source>
        <dbReference type="PIRSR" id="PIRSR615500-1"/>
    </source>
</evidence>
<dbReference type="PROSITE" id="PS00136">
    <property type="entry name" value="SUBTILASE_ASP"/>
    <property type="match status" value="1"/>
</dbReference>
<dbReference type="InterPro" id="IPR015500">
    <property type="entry name" value="Peptidase_S8_subtilisin-rel"/>
</dbReference>
<dbReference type="PROSITE" id="PS51892">
    <property type="entry name" value="SUBTILASE"/>
    <property type="match status" value="1"/>
</dbReference>
<dbReference type="Pfam" id="PF00082">
    <property type="entry name" value="Peptidase_S8"/>
    <property type="match status" value="1"/>
</dbReference>
<dbReference type="AlphaFoldDB" id="A0A5A7NEF3"/>
<dbReference type="InterPro" id="IPR023827">
    <property type="entry name" value="Peptidase_S8_Asp-AS"/>
</dbReference>
<evidence type="ECO:0000256" key="1">
    <source>
        <dbReference type="ARBA" id="ARBA00011073"/>
    </source>
</evidence>
<evidence type="ECO:0000256" key="5">
    <source>
        <dbReference type="ARBA" id="ARBA00022825"/>
    </source>
</evidence>
<dbReference type="InterPro" id="IPR022398">
    <property type="entry name" value="Peptidase_S8_His-AS"/>
</dbReference>
<dbReference type="GO" id="GO:0006508">
    <property type="term" value="P:proteolysis"/>
    <property type="evidence" value="ECO:0007669"/>
    <property type="project" value="UniProtKB-KW"/>
</dbReference>
<dbReference type="PANTHER" id="PTHR43806">
    <property type="entry name" value="PEPTIDASE S8"/>
    <property type="match status" value="1"/>
</dbReference>
<dbReference type="EMBL" id="BKCN01000024">
    <property type="protein sequence ID" value="GER05439.1"/>
    <property type="molecule type" value="Genomic_DNA"/>
</dbReference>
<dbReference type="InterPro" id="IPR036852">
    <property type="entry name" value="Peptidase_S8/S53_dom_sf"/>
</dbReference>
<evidence type="ECO:0000256" key="2">
    <source>
        <dbReference type="ARBA" id="ARBA00022670"/>
    </source>
</evidence>
<accession>A0A5A7NEF3</accession>
<feature type="domain" description="Peptidase S8/S53" evidence="9">
    <location>
        <begin position="30"/>
        <end position="301"/>
    </location>
</feature>
<comment type="caution">
    <text evidence="10">The sequence shown here is derived from an EMBL/GenBank/DDBJ whole genome shotgun (WGS) entry which is preliminary data.</text>
</comment>